<dbReference type="PANTHER" id="PTHR42789">
    <property type="entry name" value="D-ISOMER SPECIFIC 2-HYDROXYACID DEHYDROGENASE FAMILY PROTEIN (AFU_ORTHOLOGUE AFUA_6G10090)"/>
    <property type="match status" value="1"/>
</dbReference>
<feature type="domain" description="D-isomer specific 2-hydroxyacid dehydrogenase NAD-binding" evidence="6">
    <location>
        <begin position="125"/>
        <end position="301"/>
    </location>
</feature>
<feature type="domain" description="D-isomer specific 2-hydroxyacid dehydrogenase catalytic" evidence="5">
    <location>
        <begin position="39"/>
        <end position="325"/>
    </location>
</feature>
<dbReference type="Proteomes" id="UP000264036">
    <property type="component" value="Unassembled WGS sequence"/>
</dbReference>
<dbReference type="InterPro" id="IPR006140">
    <property type="entry name" value="D-isomer_DH_NAD-bd"/>
</dbReference>
<dbReference type="CDD" id="cd12169">
    <property type="entry name" value="PGDH_like_1"/>
    <property type="match status" value="1"/>
</dbReference>
<dbReference type="GO" id="GO:0016616">
    <property type="term" value="F:oxidoreductase activity, acting on the CH-OH group of donors, NAD or NADP as acceptor"/>
    <property type="evidence" value="ECO:0007669"/>
    <property type="project" value="InterPro"/>
</dbReference>
<evidence type="ECO:0000256" key="1">
    <source>
        <dbReference type="ARBA" id="ARBA00005854"/>
    </source>
</evidence>
<name>A0A356LK64_9BURK</name>
<dbReference type="Pfam" id="PF02826">
    <property type="entry name" value="2-Hacid_dh_C"/>
    <property type="match status" value="1"/>
</dbReference>
<dbReference type="InterPro" id="IPR050857">
    <property type="entry name" value="D-2-hydroxyacid_DH"/>
</dbReference>
<evidence type="ECO:0000256" key="2">
    <source>
        <dbReference type="ARBA" id="ARBA00023002"/>
    </source>
</evidence>
<dbReference type="AlphaFoldDB" id="A0A356LK64"/>
<dbReference type="Gene3D" id="3.40.50.720">
    <property type="entry name" value="NAD(P)-binding Rossmann-like Domain"/>
    <property type="match status" value="2"/>
</dbReference>
<protein>
    <submittedName>
        <fullName evidence="7">Hydroxyacid dehydrogenase</fullName>
    </submittedName>
</protein>
<evidence type="ECO:0000259" key="5">
    <source>
        <dbReference type="Pfam" id="PF00389"/>
    </source>
</evidence>
<comment type="similarity">
    <text evidence="1 4">Belongs to the D-isomer specific 2-hydroxyacid dehydrogenase family.</text>
</comment>
<evidence type="ECO:0000256" key="4">
    <source>
        <dbReference type="RuleBase" id="RU003719"/>
    </source>
</evidence>
<dbReference type="PANTHER" id="PTHR42789:SF1">
    <property type="entry name" value="D-ISOMER SPECIFIC 2-HYDROXYACID DEHYDROGENASE FAMILY PROTEIN (AFU_ORTHOLOGUE AFUA_6G10090)"/>
    <property type="match status" value="1"/>
</dbReference>
<evidence type="ECO:0000313" key="8">
    <source>
        <dbReference type="Proteomes" id="UP000264036"/>
    </source>
</evidence>
<reference evidence="7 8" key="1">
    <citation type="journal article" date="2018" name="Nat. Biotechnol.">
        <title>A standardized bacterial taxonomy based on genome phylogeny substantially revises the tree of life.</title>
        <authorList>
            <person name="Parks D.H."/>
            <person name="Chuvochina M."/>
            <person name="Waite D.W."/>
            <person name="Rinke C."/>
            <person name="Skarshewski A."/>
            <person name="Chaumeil P.A."/>
            <person name="Hugenholtz P."/>
        </authorList>
    </citation>
    <scope>NUCLEOTIDE SEQUENCE [LARGE SCALE GENOMIC DNA]</scope>
    <source>
        <strain evidence="7">UBA10707</strain>
    </source>
</reference>
<gene>
    <name evidence="7" type="ORF">DD666_17065</name>
</gene>
<keyword evidence="3" id="KW-0520">NAD</keyword>
<sequence>MHHCLFAEHYMKPSIVILDDWEHGLARLVDWSDIENRSRLTIHHDRLRDEQLLAAVAQAQCIVLMRDRTPFPKSLIAQLPNLKRIIFTGTRNNTLDQQAAETVGITVTATEFGPSKASTCELAWSLILASAKKLPDLLVSPQQPLWRTPAICQHLPEVLEGKRLGLIGLGHIGKRMAAVARAFGMQVQAWSPHMTPERAREEQASSVSLETLLSTSDVVSLHIVVSDATRKLLNSDTLALMQPGSLLVNTSRSSLIDTPALVKALQQGRPGFAALDVFDDEPGINPELQALPNTLLTPHMGFVSEQVYRKFSINVQQQLIQWLDENV</sequence>
<evidence type="ECO:0000256" key="3">
    <source>
        <dbReference type="ARBA" id="ARBA00023027"/>
    </source>
</evidence>
<dbReference type="GO" id="GO:0051287">
    <property type="term" value="F:NAD binding"/>
    <property type="evidence" value="ECO:0007669"/>
    <property type="project" value="InterPro"/>
</dbReference>
<dbReference type="InterPro" id="IPR036291">
    <property type="entry name" value="NAD(P)-bd_dom_sf"/>
</dbReference>
<accession>A0A356LK64</accession>
<proteinExistence type="inferred from homology"/>
<dbReference type="Pfam" id="PF00389">
    <property type="entry name" value="2-Hacid_dh"/>
    <property type="match status" value="1"/>
</dbReference>
<dbReference type="EMBL" id="DOEK01000035">
    <property type="protein sequence ID" value="HBP31108.1"/>
    <property type="molecule type" value="Genomic_DNA"/>
</dbReference>
<evidence type="ECO:0000313" key="7">
    <source>
        <dbReference type="EMBL" id="HBP31108.1"/>
    </source>
</evidence>
<dbReference type="SUPFAM" id="SSF52283">
    <property type="entry name" value="Formate/glycerate dehydrogenase catalytic domain-like"/>
    <property type="match status" value="1"/>
</dbReference>
<dbReference type="SUPFAM" id="SSF51735">
    <property type="entry name" value="NAD(P)-binding Rossmann-fold domains"/>
    <property type="match status" value="1"/>
</dbReference>
<comment type="caution">
    <text evidence="7">The sequence shown here is derived from an EMBL/GenBank/DDBJ whole genome shotgun (WGS) entry which is preliminary data.</text>
</comment>
<keyword evidence="2 4" id="KW-0560">Oxidoreductase</keyword>
<evidence type="ECO:0000259" key="6">
    <source>
        <dbReference type="Pfam" id="PF02826"/>
    </source>
</evidence>
<organism evidence="7 8">
    <name type="scientific">Advenella kashmirensis</name>
    <dbReference type="NCBI Taxonomy" id="310575"/>
    <lineage>
        <taxon>Bacteria</taxon>
        <taxon>Pseudomonadati</taxon>
        <taxon>Pseudomonadota</taxon>
        <taxon>Betaproteobacteria</taxon>
        <taxon>Burkholderiales</taxon>
        <taxon>Alcaligenaceae</taxon>
    </lineage>
</organism>
<dbReference type="InterPro" id="IPR006139">
    <property type="entry name" value="D-isomer_2_OHA_DH_cat_dom"/>
</dbReference>